<keyword evidence="5" id="KW-0333">Golgi apparatus</keyword>
<dbReference type="PANTHER" id="PTHR46501:SF7">
    <property type="entry name" value="MYOMEGALIN ISOFORM X1"/>
    <property type="match status" value="1"/>
</dbReference>
<evidence type="ECO:0000256" key="1">
    <source>
        <dbReference type="ARBA" id="ARBA00004245"/>
    </source>
</evidence>
<keyword evidence="3" id="KW-0963">Cytoplasm</keyword>
<proteinExistence type="predicted"/>
<keyword evidence="6" id="KW-0206">Cytoskeleton</keyword>
<keyword evidence="4" id="KW-0597">Phosphoprotein</keyword>
<keyword evidence="7" id="KW-0175">Coiled coil</keyword>
<organism evidence="10 11">
    <name type="scientific">Oryzias sinensis</name>
    <name type="common">Chinese medaka</name>
    <dbReference type="NCBI Taxonomy" id="183150"/>
    <lineage>
        <taxon>Eukaryota</taxon>
        <taxon>Metazoa</taxon>
        <taxon>Chordata</taxon>
        <taxon>Craniata</taxon>
        <taxon>Vertebrata</taxon>
        <taxon>Euteleostomi</taxon>
        <taxon>Actinopterygii</taxon>
        <taxon>Neopterygii</taxon>
        <taxon>Teleostei</taxon>
        <taxon>Neoteleostei</taxon>
        <taxon>Acanthomorphata</taxon>
        <taxon>Ovalentaria</taxon>
        <taxon>Atherinomorphae</taxon>
        <taxon>Beloniformes</taxon>
        <taxon>Adrianichthyidae</taxon>
        <taxon>Oryziinae</taxon>
        <taxon>Oryzias</taxon>
    </lineage>
</organism>
<feature type="coiled-coil region" evidence="7">
    <location>
        <begin position="216"/>
        <end position="271"/>
    </location>
</feature>
<evidence type="ECO:0000256" key="5">
    <source>
        <dbReference type="ARBA" id="ARBA00023034"/>
    </source>
</evidence>
<dbReference type="Ensembl" id="ENSOSIT00000028118.1">
    <property type="protein sequence ID" value="ENSOSIP00000026657.1"/>
    <property type="gene ID" value="ENSOSIG00000014022.1"/>
</dbReference>
<feature type="coiled-coil region" evidence="7">
    <location>
        <begin position="297"/>
        <end position="573"/>
    </location>
</feature>
<dbReference type="GO" id="GO:0090063">
    <property type="term" value="P:positive regulation of microtubule nucleation"/>
    <property type="evidence" value="ECO:0007669"/>
    <property type="project" value="TreeGrafter"/>
</dbReference>
<sequence>MFNFYLLCFLSIILHFYLTLKPLIIASKLCDGLQQTGFESDLQSSSYLCLQQITALKKENFNLKLRIYFMEERMQQKCDDSTEDIFKTNIELKVELESMKRELAEKQELLVSASKALESLAGRESGEPQRVREQAQREMDTLRELMNSRIAELEQVRPNDFIWIKDKLIWDLSVCMFCCKNNSSFNDINQLESVSKMLNEELSLVKSTNESLSKQLEDFHNQNKILSGKLEELENEVSSEKKNALKRDKTIQGLTQVLGEKEKEIAELCHEIEDRDDALAKAREAAHKAQLQKYQGVEEHQNLLMEKQTELAQLQGEHHAKVLEAQKLQRALDRKEQELSDLQQLKDQLETELEDMKQQKKKGDKALNDLNNQLKKLNGEMGERESALEQQYQDLLDQTKRKLQAHEVTIQRLTSSLTDKEQQLQEYMNMVKNYDESKSPSSNEGALAKLRQRLKEKESALEQALDEKFAAIEEKDNEIHKLLLILREKERDLDRLNNLLAHNEETINNFDSLIKEKDVELQHLANTLKNLQRAKQDVEDNLNRSLREKDSIIKQLQLSLEGKTKDMDELSESMLNQSQSQSRDLAEQMGQRLKVTEAMLAEAVKAREALVADNDSAVEGLLATIRSKDQLHKESAEHFNRMLSERTQEIQALRKQLADKQLQLTTAERQSSSTAQETYLETAELRTLLAEKDSLIDKLLQRGQDRDQFLAQMSPKAEHDHVLELKQTIQIMQEKLDEREELSRRNSVDNQESTPLPKKTVALKKELAQKTEALNNALKRENELKVSKLEAFISSKNWNTLHKMFGYLFYFSPISNFRYHWLISRRCCLSCRLAVKGSLSLPELPQRERTIIGGDRQQEVKSPLQQEHEALNKALRAEQQLYSSLIRTVKEHDSAQRLHALQLELTAVQLLRQQLEDGIKANEELRDDLEKELHRAKLREGMDRIDPKELESMRHQLEDAQRWNASLQARLGAIQNRGGGVGGANDCGDTLSFIGEQTSYMSICVGEGPDNDDGLSQLSVLELQESVSRLQALNDELQSRLALMENGVPDKNGDDLTVGSQWKQVRGPKGKIDADENVCEDSVEHFFNTI</sequence>
<protein>
    <recommendedName>
        <fullName evidence="12">CDK5 regulatory subunit associated protein 2</fullName>
    </recommendedName>
</protein>
<feature type="domain" description="CDK5 regulatory subunit-associated protein 2/Myomegalin coiled coil" evidence="9">
    <location>
        <begin position="837"/>
        <end position="932"/>
    </location>
</feature>
<name>A0A8C7YF20_9TELE</name>
<dbReference type="GeneTree" id="ENSGT00950000183190"/>
<dbReference type="GO" id="GO:0005813">
    <property type="term" value="C:centrosome"/>
    <property type="evidence" value="ECO:0007669"/>
    <property type="project" value="TreeGrafter"/>
</dbReference>
<evidence type="ECO:0008006" key="12">
    <source>
        <dbReference type="Google" id="ProtNLM"/>
    </source>
</evidence>
<feature type="coiled-coil region" evidence="7">
    <location>
        <begin position="1020"/>
        <end position="1047"/>
    </location>
</feature>
<evidence type="ECO:0000313" key="10">
    <source>
        <dbReference type="Ensembl" id="ENSOSIP00000026657.1"/>
    </source>
</evidence>
<dbReference type="GO" id="GO:1903358">
    <property type="term" value="P:regulation of Golgi organization"/>
    <property type="evidence" value="ECO:0007669"/>
    <property type="project" value="TreeGrafter"/>
</dbReference>
<dbReference type="PANTHER" id="PTHR46501">
    <property type="entry name" value="MYOMEGALIN"/>
    <property type="match status" value="1"/>
</dbReference>
<dbReference type="InterPro" id="IPR012943">
    <property type="entry name" value="Cnn_1N"/>
</dbReference>
<dbReference type="InterPro" id="IPR056273">
    <property type="entry name" value="CDK5RAP2_MYOME_CC"/>
</dbReference>
<evidence type="ECO:0000256" key="7">
    <source>
        <dbReference type="SAM" id="Coils"/>
    </source>
</evidence>
<dbReference type="Pfam" id="PF07989">
    <property type="entry name" value="Cnn_1N"/>
    <property type="match status" value="1"/>
</dbReference>
<evidence type="ECO:0000256" key="4">
    <source>
        <dbReference type="ARBA" id="ARBA00022553"/>
    </source>
</evidence>
<dbReference type="GO" id="GO:0060090">
    <property type="term" value="F:molecular adaptor activity"/>
    <property type="evidence" value="ECO:0007669"/>
    <property type="project" value="TreeGrafter"/>
</dbReference>
<evidence type="ECO:0000259" key="9">
    <source>
        <dbReference type="Pfam" id="PF23246"/>
    </source>
</evidence>
<dbReference type="Pfam" id="PF23246">
    <property type="entry name" value="CC_CDK5RAP2"/>
    <property type="match status" value="1"/>
</dbReference>
<feature type="domain" description="Centrosomin N-terminal motif 1" evidence="8">
    <location>
        <begin position="51"/>
        <end position="118"/>
    </location>
</feature>
<keyword evidence="11" id="KW-1185">Reference proteome</keyword>
<dbReference type="GO" id="GO:0005794">
    <property type="term" value="C:Golgi apparatus"/>
    <property type="evidence" value="ECO:0007669"/>
    <property type="project" value="UniProtKB-SubCell"/>
</dbReference>
<evidence type="ECO:0000259" key="8">
    <source>
        <dbReference type="Pfam" id="PF07989"/>
    </source>
</evidence>
<dbReference type="InterPro" id="IPR052593">
    <property type="entry name" value="MT-associated_AKAP9-binding"/>
</dbReference>
<evidence type="ECO:0000313" key="11">
    <source>
        <dbReference type="Proteomes" id="UP000694383"/>
    </source>
</evidence>
<dbReference type="AlphaFoldDB" id="A0A8C7YF20"/>
<accession>A0A8C7YF20</accession>
<dbReference type="Proteomes" id="UP000694383">
    <property type="component" value="Unplaced"/>
</dbReference>
<feature type="coiled-coil region" evidence="7">
    <location>
        <begin position="908"/>
        <end position="970"/>
    </location>
</feature>
<reference evidence="10" key="1">
    <citation type="submission" date="2025-08" db="UniProtKB">
        <authorList>
            <consortium name="Ensembl"/>
        </authorList>
    </citation>
    <scope>IDENTIFICATION</scope>
</reference>
<feature type="coiled-coil region" evidence="7">
    <location>
        <begin position="89"/>
        <end position="152"/>
    </location>
</feature>
<comment type="subcellular location">
    <subcellularLocation>
        <location evidence="1">Cytoplasm</location>
        <location evidence="1">Cytoskeleton</location>
    </subcellularLocation>
    <subcellularLocation>
        <location evidence="2">Golgi apparatus</location>
    </subcellularLocation>
</comment>
<evidence type="ECO:0000256" key="6">
    <source>
        <dbReference type="ARBA" id="ARBA00023212"/>
    </source>
</evidence>
<evidence type="ECO:0000256" key="3">
    <source>
        <dbReference type="ARBA" id="ARBA00022490"/>
    </source>
</evidence>
<evidence type="ECO:0000256" key="2">
    <source>
        <dbReference type="ARBA" id="ARBA00004555"/>
    </source>
</evidence>
<feature type="coiled-coil region" evidence="7">
    <location>
        <begin position="722"/>
        <end position="784"/>
    </location>
</feature>
<reference evidence="10" key="2">
    <citation type="submission" date="2025-09" db="UniProtKB">
        <authorList>
            <consortium name="Ensembl"/>
        </authorList>
    </citation>
    <scope>IDENTIFICATION</scope>
</reference>
<dbReference type="GO" id="GO:0007098">
    <property type="term" value="P:centrosome cycle"/>
    <property type="evidence" value="ECO:0007669"/>
    <property type="project" value="TreeGrafter"/>
</dbReference>
<feature type="coiled-coil region" evidence="7">
    <location>
        <begin position="636"/>
        <end position="670"/>
    </location>
</feature>